<organism evidence="1 2">
    <name type="scientific">Microbotryum saponariae</name>
    <dbReference type="NCBI Taxonomy" id="289078"/>
    <lineage>
        <taxon>Eukaryota</taxon>
        <taxon>Fungi</taxon>
        <taxon>Dikarya</taxon>
        <taxon>Basidiomycota</taxon>
        <taxon>Pucciniomycotina</taxon>
        <taxon>Microbotryomycetes</taxon>
        <taxon>Microbotryales</taxon>
        <taxon>Microbotryaceae</taxon>
        <taxon>Microbotryum</taxon>
    </lineage>
</organism>
<reference evidence="2" key="1">
    <citation type="submission" date="2016-10" db="EMBL/GenBank/DDBJ databases">
        <authorList>
            <person name="Jeantristanb JTB J.-T."/>
            <person name="Ricardo R."/>
        </authorList>
    </citation>
    <scope>NUCLEOTIDE SEQUENCE [LARGE SCALE GENOMIC DNA]</scope>
</reference>
<evidence type="ECO:0000313" key="1">
    <source>
        <dbReference type="EMBL" id="SCZ95300.1"/>
    </source>
</evidence>
<dbReference type="EMBL" id="FMWP01000061">
    <property type="protein sequence ID" value="SCZ95300.1"/>
    <property type="molecule type" value="Genomic_DNA"/>
</dbReference>
<evidence type="ECO:0000313" key="2">
    <source>
        <dbReference type="Proteomes" id="UP000249723"/>
    </source>
</evidence>
<name>A0A2X0MM18_9BASI</name>
<protein>
    <submittedName>
        <fullName evidence="1">BZ3500_MvSof-1268-A1-R1_Chr11-2g03416 protein</fullName>
    </submittedName>
</protein>
<dbReference type="Proteomes" id="UP000249723">
    <property type="component" value="Unassembled WGS sequence"/>
</dbReference>
<proteinExistence type="predicted"/>
<gene>
    <name evidence="1" type="ORF">BZ3500_MVSOF-1268-A1-R1_CHR11-2G03416</name>
</gene>
<keyword evidence="2" id="KW-1185">Reference proteome</keyword>
<accession>A0A2X0MM18</accession>
<dbReference type="AlphaFoldDB" id="A0A2X0MM18"/>
<sequence>MVEGTTLRCGRHAKQVVGEAESHVPGRFDGKWNLGERRRNGLSLAAGRPMLKQSYIAGTT</sequence>